<protein>
    <submittedName>
        <fullName evidence="1">Uncharacterized protein</fullName>
    </submittedName>
</protein>
<organism evidence="1 2">
    <name type="scientific">Musa acuminata subsp. malaccensis</name>
    <name type="common">Wild banana</name>
    <name type="synonym">Musa malaccensis</name>
    <dbReference type="NCBI Taxonomy" id="214687"/>
    <lineage>
        <taxon>Eukaryota</taxon>
        <taxon>Viridiplantae</taxon>
        <taxon>Streptophyta</taxon>
        <taxon>Embryophyta</taxon>
        <taxon>Tracheophyta</taxon>
        <taxon>Spermatophyta</taxon>
        <taxon>Magnoliopsida</taxon>
        <taxon>Liliopsida</taxon>
        <taxon>Zingiberales</taxon>
        <taxon>Musaceae</taxon>
        <taxon>Musa</taxon>
    </lineage>
</organism>
<dbReference type="AlphaFoldDB" id="A0A804J043"/>
<proteinExistence type="predicted"/>
<evidence type="ECO:0000313" key="2">
    <source>
        <dbReference type="Proteomes" id="UP000012960"/>
    </source>
</evidence>
<reference evidence="1" key="1">
    <citation type="submission" date="2021-05" db="UniProtKB">
        <authorList>
            <consortium name="EnsemblPlants"/>
        </authorList>
    </citation>
    <scope>IDENTIFICATION</scope>
    <source>
        <strain evidence="1">subsp. malaccensis</strain>
    </source>
</reference>
<dbReference type="Gramene" id="Ma05_t02700.1">
    <property type="protein sequence ID" value="Ma05_p02700.1"/>
    <property type="gene ID" value="Ma05_g02700"/>
</dbReference>
<evidence type="ECO:0000313" key="1">
    <source>
        <dbReference type="EnsemblPlants" id="Ma05_p02700.1"/>
    </source>
</evidence>
<dbReference type="Proteomes" id="UP000012960">
    <property type="component" value="Unplaced"/>
</dbReference>
<sequence>MRNINEENYKEALEASFKVSISRGISSELLQIVNGSSVEVDPKS</sequence>
<keyword evidence="2" id="KW-1185">Reference proteome</keyword>
<name>A0A804J043_MUSAM</name>
<dbReference type="InParanoid" id="A0A804J043"/>
<accession>A0A804J043</accession>
<dbReference type="EnsemblPlants" id="Ma05_t02700.1">
    <property type="protein sequence ID" value="Ma05_p02700.1"/>
    <property type="gene ID" value="Ma05_g02700"/>
</dbReference>